<dbReference type="PANTHER" id="PTHR43895">
    <property type="entry name" value="CALCIUM/CALMODULIN-DEPENDENT PROTEIN KINASE KINASE-RELATED"/>
    <property type="match status" value="1"/>
</dbReference>
<dbReference type="FunFam" id="3.30.200.20:FF:000042">
    <property type="entry name" value="Aurora kinase A"/>
    <property type="match status" value="1"/>
</dbReference>
<keyword evidence="4" id="KW-0808">Transferase</keyword>
<evidence type="ECO:0000256" key="8">
    <source>
        <dbReference type="ARBA" id="ARBA00058225"/>
    </source>
</evidence>
<dbReference type="PaxDb" id="4577-GRMZM2G062651_P01"/>
<comment type="function">
    <text evidence="8">CIPK serine-threonine protein kinases interact with CBL proteins. Binding of a CBL protein to the regulatory NAF domain of CIPK protein lead to the activation of the kinase in a calcium-dependent manner.</text>
</comment>
<evidence type="ECO:0000256" key="5">
    <source>
        <dbReference type="ARBA" id="ARBA00022741"/>
    </source>
</evidence>
<reference evidence="10" key="1">
    <citation type="submission" date="2015-12" db="EMBL/GenBank/DDBJ databases">
        <title>Update maize B73 reference genome by single molecule sequencing technologies.</title>
        <authorList>
            <consortium name="Maize Genome Sequencing Project"/>
            <person name="Ware D."/>
        </authorList>
    </citation>
    <scope>NUCLEOTIDE SEQUENCE [LARGE SCALE GENOMIC DNA]</scope>
    <source>
        <tissue evidence="10">Seedling</tissue>
    </source>
</reference>
<gene>
    <name evidence="10" type="ORF">ZEAMMB73_Zm00001d022146</name>
</gene>
<keyword evidence="5" id="KW-0547">Nucleotide-binding</keyword>
<accession>A0A1D6IJP2</accession>
<evidence type="ECO:0000313" key="10">
    <source>
        <dbReference type="EMBL" id="ONM59660.1"/>
    </source>
</evidence>
<name>A0A1D6IJP2_MAIZE</name>
<dbReference type="SUPFAM" id="SSF56112">
    <property type="entry name" value="Protein kinase-like (PK-like)"/>
    <property type="match status" value="1"/>
</dbReference>
<dbReference type="eggNOG" id="KOG0583">
    <property type="taxonomic scope" value="Eukaryota"/>
</dbReference>
<dbReference type="InterPro" id="IPR008271">
    <property type="entry name" value="Ser/Thr_kinase_AS"/>
</dbReference>
<organism evidence="10">
    <name type="scientific">Zea mays</name>
    <name type="common">Maize</name>
    <dbReference type="NCBI Taxonomy" id="4577"/>
    <lineage>
        <taxon>Eukaryota</taxon>
        <taxon>Viridiplantae</taxon>
        <taxon>Streptophyta</taxon>
        <taxon>Embryophyta</taxon>
        <taxon>Tracheophyta</taxon>
        <taxon>Spermatophyta</taxon>
        <taxon>Magnoliopsida</taxon>
        <taxon>Liliopsida</taxon>
        <taxon>Poales</taxon>
        <taxon>Poaceae</taxon>
        <taxon>PACMAD clade</taxon>
        <taxon>Panicoideae</taxon>
        <taxon>Andropogonodae</taxon>
        <taxon>Andropogoneae</taxon>
        <taxon>Tripsacinae</taxon>
        <taxon>Zea</taxon>
    </lineage>
</organism>
<dbReference type="InParanoid" id="A0A1D6IJP2"/>
<evidence type="ECO:0000256" key="1">
    <source>
        <dbReference type="ARBA" id="ARBA00001936"/>
    </source>
</evidence>
<dbReference type="InterPro" id="IPR000719">
    <property type="entry name" value="Prot_kinase_dom"/>
</dbReference>
<dbReference type="GO" id="GO:0005524">
    <property type="term" value="F:ATP binding"/>
    <property type="evidence" value="ECO:0007669"/>
    <property type="project" value="UniProtKB-KW"/>
</dbReference>
<dbReference type="InterPro" id="IPR011009">
    <property type="entry name" value="Kinase-like_dom_sf"/>
</dbReference>
<dbReference type="PROSITE" id="PS50011">
    <property type="entry name" value="PROTEIN_KINASE_DOM"/>
    <property type="match status" value="1"/>
</dbReference>
<dbReference type="PROSITE" id="PS00108">
    <property type="entry name" value="PROTEIN_KINASE_ST"/>
    <property type="match status" value="1"/>
</dbReference>
<comment type="similarity">
    <text evidence="2">Belongs to the protein kinase superfamily. CAMK Ser/Thr protein kinase family. SNF1 subfamily.</text>
</comment>
<comment type="cofactor">
    <cofactor evidence="1">
        <name>Mn(2+)</name>
        <dbReference type="ChEBI" id="CHEBI:29035"/>
    </cofactor>
</comment>
<keyword evidence="6 10" id="KW-0418">Kinase</keyword>
<feature type="domain" description="Protein kinase" evidence="9">
    <location>
        <begin position="35"/>
        <end position="321"/>
    </location>
</feature>
<keyword evidence="7" id="KW-0067">ATP-binding</keyword>
<dbReference type="SMART" id="SM00220">
    <property type="entry name" value="S_TKc"/>
    <property type="match status" value="1"/>
</dbReference>
<dbReference type="AlphaFoldDB" id="A0A1D6IJP2"/>
<keyword evidence="3" id="KW-0723">Serine/threonine-protein kinase</keyword>
<evidence type="ECO:0000259" key="9">
    <source>
        <dbReference type="PROSITE" id="PS50011"/>
    </source>
</evidence>
<evidence type="ECO:0000256" key="6">
    <source>
        <dbReference type="ARBA" id="ARBA00022777"/>
    </source>
</evidence>
<evidence type="ECO:0000256" key="2">
    <source>
        <dbReference type="ARBA" id="ARBA00006234"/>
    </source>
</evidence>
<proteinExistence type="inferred from homology"/>
<protein>
    <submittedName>
        <fullName evidence="10">CBL-interacting serine/threonine-protein kinase 5</fullName>
    </submittedName>
</protein>
<dbReference type="ExpressionAtlas" id="A0A1D6IJP2">
    <property type="expression patterns" value="baseline"/>
</dbReference>
<dbReference type="Pfam" id="PF00069">
    <property type="entry name" value="Pkinase"/>
    <property type="match status" value="1"/>
</dbReference>
<dbReference type="STRING" id="4577.A0A1D6IJP2"/>
<dbReference type="Gene3D" id="1.10.510.10">
    <property type="entry name" value="Transferase(Phosphotransferase) domain 1"/>
    <property type="match status" value="1"/>
</dbReference>
<sequence length="348" mass="38651">MAATPPLSWDASLQPRRSASSSGPAKRGGLLLGRYELGRLLGHDTFAKVYHARHADDTGETVAIKVLDKEKALRNGLVPHIKREIAILRHVRHPNIVRLFEVMATRSKIYFTMEFVRGGELFARVAKGRLKEDTARRYFQQLISAVGFCHAHGIFHRDLKPENLLVDERGDLKVSDFGLSAVADQFHPDGLLYTFCGTPSYVAPEVLARRGTKRIRLLRDALRPLVLAQRLLAAYARSGSLASRRRSRVLTIPSPPPSLDLTPPHVSAARADILVHGGRRGWVRHAEAFEALPKERATNRGKFAALQQSIQSYLGVCGPFLPSPPSHWDLVVADDGVVMVFVCLCRSR</sequence>
<dbReference type="SMR" id="A0A1D6IJP2"/>
<evidence type="ECO:0000256" key="3">
    <source>
        <dbReference type="ARBA" id="ARBA00022527"/>
    </source>
</evidence>
<dbReference type="EMBL" id="CM007650">
    <property type="protein sequence ID" value="ONM59660.1"/>
    <property type="molecule type" value="Genomic_DNA"/>
</dbReference>
<dbReference type="GO" id="GO:0004674">
    <property type="term" value="F:protein serine/threonine kinase activity"/>
    <property type="evidence" value="ECO:0007669"/>
    <property type="project" value="UniProtKB-KW"/>
</dbReference>
<evidence type="ECO:0000256" key="7">
    <source>
        <dbReference type="ARBA" id="ARBA00022840"/>
    </source>
</evidence>
<dbReference type="PANTHER" id="PTHR43895:SF6">
    <property type="entry name" value="CBL-INTERACTING PROTEIN KINASE 19"/>
    <property type="match status" value="1"/>
</dbReference>
<dbReference type="FunFam" id="1.10.510.10:FF:000571">
    <property type="entry name" value="Maternal embryonic leucine zipper kinase"/>
    <property type="match status" value="1"/>
</dbReference>
<evidence type="ECO:0000256" key="4">
    <source>
        <dbReference type="ARBA" id="ARBA00022679"/>
    </source>
</evidence>